<keyword evidence="2" id="KW-1185">Reference proteome</keyword>
<comment type="caution">
    <text evidence="1">The sequence shown here is derived from an EMBL/GenBank/DDBJ whole genome shotgun (WGS) entry which is preliminary data.</text>
</comment>
<dbReference type="Pfam" id="PF01724">
    <property type="entry name" value="DUF29"/>
    <property type="match status" value="1"/>
</dbReference>
<dbReference type="EMBL" id="JAETWB010000002">
    <property type="protein sequence ID" value="MBL6077770.1"/>
    <property type="molecule type" value="Genomic_DNA"/>
</dbReference>
<dbReference type="Proteomes" id="UP000660885">
    <property type="component" value="Unassembled WGS sequence"/>
</dbReference>
<reference evidence="1 2" key="1">
    <citation type="submission" date="2021-01" db="EMBL/GenBank/DDBJ databases">
        <title>Belnapia mucosa sp. nov. and Belnapia arida sp. nov., isolated from the Tabernas Desert (Almeria, Spain).</title>
        <authorList>
            <person name="Molina-Menor E."/>
            <person name="Vidal-Verdu A."/>
            <person name="Calonge A."/>
            <person name="Satari L."/>
            <person name="Pereto J."/>
            <person name="Porcar M."/>
        </authorList>
    </citation>
    <scope>NUCLEOTIDE SEQUENCE [LARGE SCALE GENOMIC DNA]</scope>
    <source>
        <strain evidence="1 2">T18</strain>
    </source>
</reference>
<sequence>MDGLYDRDILLWSEQQAELLRRLAAGERVNDAVDWANLIDEVESVGRSELHAVESLIEVALRHLLLAHASPQPEPVQHWLVKALAALQSARKHFTPGMAQRIDLQGGWRDACRLAGRKLQAMGGPAHLLPPACPYTLAELLASEADIDALLARLTAPSSAS</sequence>
<gene>
    <name evidence="1" type="ORF">JMJ56_07125</name>
</gene>
<dbReference type="RefSeq" id="WP_202830939.1">
    <property type="nucleotide sequence ID" value="NZ_JAETWB010000002.1"/>
</dbReference>
<protein>
    <submittedName>
        <fullName evidence="1">DUF29 domain-containing protein</fullName>
    </submittedName>
</protein>
<evidence type="ECO:0000313" key="1">
    <source>
        <dbReference type="EMBL" id="MBL6077770.1"/>
    </source>
</evidence>
<dbReference type="InterPro" id="IPR002636">
    <property type="entry name" value="DUF29"/>
</dbReference>
<dbReference type="Gene3D" id="1.20.1220.20">
    <property type="entry name" value="Uncharcterised protein PF01724"/>
    <property type="match status" value="1"/>
</dbReference>
<proteinExistence type="predicted"/>
<evidence type="ECO:0000313" key="2">
    <source>
        <dbReference type="Proteomes" id="UP000660885"/>
    </source>
</evidence>
<organism evidence="1 2">
    <name type="scientific">Belnapia arida</name>
    <dbReference type="NCBI Taxonomy" id="2804533"/>
    <lineage>
        <taxon>Bacteria</taxon>
        <taxon>Pseudomonadati</taxon>
        <taxon>Pseudomonadota</taxon>
        <taxon>Alphaproteobacteria</taxon>
        <taxon>Acetobacterales</taxon>
        <taxon>Roseomonadaceae</taxon>
        <taxon>Belnapia</taxon>
    </lineage>
</organism>
<dbReference type="PANTHER" id="PTHR34235">
    <property type="entry name" value="SLR1203 PROTEIN-RELATED"/>
    <property type="match status" value="1"/>
</dbReference>
<name>A0ABS1U0Z6_9PROT</name>
<accession>A0ABS1U0Z6</accession>